<dbReference type="PATRIC" id="fig|199198.4.peg.4786"/>
<gene>
    <name evidence="2" type="ORF">ALO91_02258</name>
</gene>
<dbReference type="SUPFAM" id="SSF51556">
    <property type="entry name" value="Metallo-dependent hydrolases"/>
    <property type="match status" value="1"/>
</dbReference>
<organism evidence="2 3">
    <name type="scientific">Pseudomonas syringae pv. aceris</name>
    <dbReference type="NCBI Taxonomy" id="199198"/>
    <lineage>
        <taxon>Bacteria</taxon>
        <taxon>Pseudomonadati</taxon>
        <taxon>Pseudomonadota</taxon>
        <taxon>Gammaproteobacteria</taxon>
        <taxon>Pseudomonadales</taxon>
        <taxon>Pseudomonadaceae</taxon>
        <taxon>Pseudomonas</taxon>
        <taxon>Pseudomonas syringae</taxon>
    </lineage>
</organism>
<dbReference type="AlphaFoldDB" id="A0A0L8ISI7"/>
<protein>
    <submittedName>
        <fullName evidence="2">Uncharacterized protein</fullName>
    </submittedName>
</protein>
<accession>A0A0L8ISI7</accession>
<dbReference type="EMBL" id="LJPM01000433">
    <property type="protein sequence ID" value="KPW15212.1"/>
    <property type="molecule type" value="Genomic_DNA"/>
</dbReference>
<dbReference type="Proteomes" id="UP000050297">
    <property type="component" value="Unassembled WGS sequence"/>
</dbReference>
<evidence type="ECO:0000313" key="3">
    <source>
        <dbReference type="Proteomes" id="UP000050297"/>
    </source>
</evidence>
<dbReference type="InterPro" id="IPR032466">
    <property type="entry name" value="Metal_Hydrolase"/>
</dbReference>
<reference evidence="2 3" key="1">
    <citation type="submission" date="2015-09" db="EMBL/GenBank/DDBJ databases">
        <title>Genome announcement of multiple Pseudomonas syringae strains.</title>
        <authorList>
            <person name="Thakur S."/>
            <person name="Wang P.W."/>
            <person name="Gong Y."/>
            <person name="Weir B.S."/>
            <person name="Guttman D.S."/>
        </authorList>
    </citation>
    <scope>NUCLEOTIDE SEQUENCE [LARGE SCALE GENOMIC DNA]</scope>
    <source>
        <strain evidence="2 3">ICMP2802</strain>
    </source>
</reference>
<dbReference type="Gene3D" id="3.20.20.140">
    <property type="entry name" value="Metal-dependent hydrolases"/>
    <property type="match status" value="1"/>
</dbReference>
<comment type="caution">
    <text evidence="2">The sequence shown here is derived from an EMBL/GenBank/DDBJ whole genome shotgun (WGS) entry which is preliminary data.</text>
</comment>
<evidence type="ECO:0000256" key="1">
    <source>
        <dbReference type="SAM" id="MobiDB-lite"/>
    </source>
</evidence>
<sequence length="77" mass="8169">MCVTPLTEMRVGYGLAPVNALKQAKVPITLGIDTLVLSGNANPYMVMQTTLNLATGMSGDEQAQRSRRTFLGDAGRG</sequence>
<evidence type="ECO:0000313" key="2">
    <source>
        <dbReference type="EMBL" id="KPW15212.1"/>
    </source>
</evidence>
<name>A0A0L8ISI7_PSESX</name>
<proteinExistence type="predicted"/>
<feature type="region of interest" description="Disordered" evidence="1">
    <location>
        <begin position="57"/>
        <end position="77"/>
    </location>
</feature>